<dbReference type="InterPro" id="IPR019999">
    <property type="entry name" value="Anth_synth_I-like"/>
</dbReference>
<dbReference type="EMBL" id="JAPFQP010000004">
    <property type="protein sequence ID" value="MCX2720781.1"/>
    <property type="molecule type" value="Genomic_DNA"/>
</dbReference>
<dbReference type="PANTHER" id="PTHR11236:SF50">
    <property type="entry name" value="AMINODEOXYCHORISMATE SYNTHASE COMPONENT 1"/>
    <property type="match status" value="1"/>
</dbReference>
<protein>
    <submittedName>
        <fullName evidence="2">Aminodeoxychorismate synthase component I</fullName>
        <ecNumber evidence="2">2.6.1.85</ecNumber>
    </submittedName>
</protein>
<evidence type="ECO:0000259" key="1">
    <source>
        <dbReference type="Pfam" id="PF00425"/>
    </source>
</evidence>
<name>A0AAE3SQ19_9FLAO</name>
<dbReference type="InterPro" id="IPR015890">
    <property type="entry name" value="Chorismate_C"/>
</dbReference>
<dbReference type="SUPFAM" id="SSF56322">
    <property type="entry name" value="ADC synthase"/>
    <property type="match status" value="1"/>
</dbReference>
<dbReference type="NCBIfam" id="NF005486">
    <property type="entry name" value="PRK07093.1"/>
    <property type="match status" value="1"/>
</dbReference>
<keyword evidence="2" id="KW-0032">Aminotransferase</keyword>
<dbReference type="AlphaFoldDB" id="A0AAE3SQ19"/>
<dbReference type="GO" id="GO:0046820">
    <property type="term" value="F:4-amino-4-deoxychorismate synthase activity"/>
    <property type="evidence" value="ECO:0007669"/>
    <property type="project" value="UniProtKB-EC"/>
</dbReference>
<feature type="domain" description="Chorismate-utilising enzyme C-terminal" evidence="1">
    <location>
        <begin position="69"/>
        <end position="309"/>
    </location>
</feature>
<evidence type="ECO:0000313" key="3">
    <source>
        <dbReference type="Proteomes" id="UP001207116"/>
    </source>
</evidence>
<dbReference type="PRINTS" id="PR00095">
    <property type="entry name" value="ANTSNTHASEI"/>
</dbReference>
<dbReference type="Gene3D" id="3.60.120.10">
    <property type="entry name" value="Anthranilate synthase"/>
    <property type="match status" value="1"/>
</dbReference>
<dbReference type="PANTHER" id="PTHR11236">
    <property type="entry name" value="AMINOBENZOATE/ANTHRANILATE SYNTHASE"/>
    <property type="match status" value="1"/>
</dbReference>
<dbReference type="RefSeq" id="WP_266015449.1">
    <property type="nucleotide sequence ID" value="NZ_JAPFQP010000004.1"/>
</dbReference>
<sequence length="315" mass="36095">MFREQLNKWGKEGKPFVFLIDFEQQKPRAWLMDECPESFKYNFDGITNVAPKSNGNRAFRFDKTVLEQDLYRLKFNQVKDQLLRGNSYLVNLTVSSPLETDLTLEEIFHASVSRYKVWLKDEFVCFSPESFVQIKNNRICTFPMKGTIDADLKDARDRILADKKEQAEHATIVDLLRNDLSKVANNVTVNKYRYYEVIQSNSKKLGQVSSEICGSLPEGFASSIGDILWELLPAGSISGAPKNKTVQIIQEVEGAERGYYTGIAGYFDGKNLDSCILIRYIDQNYTYRSGGGITHLSSMEEEYQELIDKIYVPIY</sequence>
<organism evidence="2 3">
    <name type="scientific">Lentiprolixibacter aurantiacus</name>
    <dbReference type="NCBI Taxonomy" id="2993939"/>
    <lineage>
        <taxon>Bacteria</taxon>
        <taxon>Pseudomonadati</taxon>
        <taxon>Bacteroidota</taxon>
        <taxon>Flavobacteriia</taxon>
        <taxon>Flavobacteriales</taxon>
        <taxon>Flavobacteriaceae</taxon>
        <taxon>Lentiprolixibacter</taxon>
    </lineage>
</organism>
<gene>
    <name evidence="2" type="ORF">OO016_14295</name>
</gene>
<evidence type="ECO:0000313" key="2">
    <source>
        <dbReference type="EMBL" id="MCX2720781.1"/>
    </source>
</evidence>
<accession>A0AAE3SQ19</accession>
<dbReference type="Proteomes" id="UP001207116">
    <property type="component" value="Unassembled WGS sequence"/>
</dbReference>
<dbReference type="Pfam" id="PF00425">
    <property type="entry name" value="Chorismate_bind"/>
    <property type="match status" value="1"/>
</dbReference>
<comment type="caution">
    <text evidence="2">The sequence shown here is derived from an EMBL/GenBank/DDBJ whole genome shotgun (WGS) entry which is preliminary data.</text>
</comment>
<proteinExistence type="predicted"/>
<reference evidence="2" key="1">
    <citation type="submission" date="2022-11" db="EMBL/GenBank/DDBJ databases">
        <title>The characterization of three novel Bacteroidetes species and genomic analysis of their roles in tidal elemental geochemical cycles.</title>
        <authorList>
            <person name="Ma K.-J."/>
        </authorList>
    </citation>
    <scope>NUCLEOTIDE SEQUENCE</scope>
    <source>
        <strain evidence="2">M415</strain>
    </source>
</reference>
<keyword evidence="3" id="KW-1185">Reference proteome</keyword>
<dbReference type="InterPro" id="IPR005801">
    <property type="entry name" value="ADC_synthase"/>
</dbReference>
<dbReference type="EC" id="2.6.1.85" evidence="2"/>
<dbReference type="GO" id="GO:0000162">
    <property type="term" value="P:L-tryptophan biosynthetic process"/>
    <property type="evidence" value="ECO:0007669"/>
    <property type="project" value="TreeGrafter"/>
</dbReference>
<keyword evidence="2" id="KW-0808">Transferase</keyword>